<dbReference type="InterPro" id="IPR041577">
    <property type="entry name" value="RT_RNaseH_2"/>
</dbReference>
<dbReference type="Pfam" id="PF17921">
    <property type="entry name" value="Integrase_H2C2"/>
    <property type="match status" value="1"/>
</dbReference>
<comment type="caution">
    <text evidence="4">The sequence shown here is derived from an EMBL/GenBank/DDBJ whole genome shotgun (WGS) entry which is preliminary data.</text>
</comment>
<accession>A0A6A3IQJ9</accession>
<feature type="region of interest" description="Disordered" evidence="2">
    <location>
        <begin position="909"/>
        <end position="968"/>
    </location>
</feature>
<feature type="compositionally biased region" description="Low complexity" evidence="2">
    <location>
        <begin position="483"/>
        <end position="493"/>
    </location>
</feature>
<dbReference type="InterPro" id="IPR036397">
    <property type="entry name" value="RNaseH_sf"/>
</dbReference>
<dbReference type="Gene3D" id="3.30.420.10">
    <property type="entry name" value="Ribonuclease H-like superfamily/Ribonuclease H"/>
    <property type="match status" value="1"/>
</dbReference>
<dbReference type="InterPro" id="IPR043128">
    <property type="entry name" value="Rev_trsase/Diguanyl_cyclase"/>
</dbReference>
<evidence type="ECO:0000256" key="2">
    <source>
        <dbReference type="SAM" id="MobiDB-lite"/>
    </source>
</evidence>
<gene>
    <name evidence="4" type="ORF">PR002_g23363</name>
</gene>
<dbReference type="PANTHER" id="PTHR37984">
    <property type="entry name" value="PROTEIN CBG26694"/>
    <property type="match status" value="1"/>
</dbReference>
<dbReference type="Proteomes" id="UP000435112">
    <property type="component" value="Unassembled WGS sequence"/>
</dbReference>
<dbReference type="AlphaFoldDB" id="A0A6A3IQJ9"/>
<organism evidence="4 5">
    <name type="scientific">Phytophthora rubi</name>
    <dbReference type="NCBI Taxonomy" id="129364"/>
    <lineage>
        <taxon>Eukaryota</taxon>
        <taxon>Sar</taxon>
        <taxon>Stramenopiles</taxon>
        <taxon>Oomycota</taxon>
        <taxon>Peronosporomycetes</taxon>
        <taxon>Peronosporales</taxon>
        <taxon>Peronosporaceae</taxon>
        <taxon>Phytophthora</taxon>
    </lineage>
</organism>
<keyword evidence="1" id="KW-0511">Multifunctional enzyme</keyword>
<dbReference type="InterPro" id="IPR050951">
    <property type="entry name" value="Retrovirus_Pol_polyprotein"/>
</dbReference>
<dbReference type="Pfam" id="PF17919">
    <property type="entry name" value="RT_RNaseH_2"/>
    <property type="match status" value="1"/>
</dbReference>
<proteinExistence type="predicted"/>
<feature type="compositionally biased region" description="Acidic residues" evidence="2">
    <location>
        <begin position="909"/>
        <end position="918"/>
    </location>
</feature>
<evidence type="ECO:0000259" key="3">
    <source>
        <dbReference type="PROSITE" id="PS50994"/>
    </source>
</evidence>
<feature type="region of interest" description="Disordered" evidence="2">
    <location>
        <begin position="274"/>
        <end position="513"/>
    </location>
</feature>
<reference evidence="4 5" key="1">
    <citation type="submission" date="2018-09" db="EMBL/GenBank/DDBJ databases">
        <title>Genomic investigation of the strawberry pathogen Phytophthora fragariae indicates pathogenicity is determined by transcriptional variation in three key races.</title>
        <authorList>
            <person name="Adams T.M."/>
            <person name="Armitage A.D."/>
            <person name="Sobczyk M.K."/>
            <person name="Bates H.J."/>
            <person name="Dunwell J.M."/>
            <person name="Nellist C.F."/>
            <person name="Harrison R.J."/>
        </authorList>
    </citation>
    <scope>NUCLEOTIDE SEQUENCE [LARGE SCALE GENOMIC DNA]</scope>
    <source>
        <strain evidence="4 5">SCRP324</strain>
    </source>
</reference>
<dbReference type="GO" id="GO:0015074">
    <property type="term" value="P:DNA integration"/>
    <property type="evidence" value="ECO:0007669"/>
    <property type="project" value="InterPro"/>
</dbReference>
<dbReference type="PROSITE" id="PS50994">
    <property type="entry name" value="INTEGRASE"/>
    <property type="match status" value="1"/>
</dbReference>
<feature type="region of interest" description="Disordered" evidence="2">
    <location>
        <begin position="168"/>
        <end position="238"/>
    </location>
</feature>
<evidence type="ECO:0000313" key="5">
    <source>
        <dbReference type="Proteomes" id="UP000435112"/>
    </source>
</evidence>
<protein>
    <recommendedName>
        <fullName evidence="3">Integrase catalytic domain-containing protein</fullName>
    </recommendedName>
</protein>
<evidence type="ECO:0000256" key="1">
    <source>
        <dbReference type="ARBA" id="ARBA00023268"/>
    </source>
</evidence>
<feature type="compositionally biased region" description="Low complexity" evidence="2">
    <location>
        <begin position="223"/>
        <end position="238"/>
    </location>
</feature>
<dbReference type="Gene3D" id="1.10.340.70">
    <property type="match status" value="1"/>
</dbReference>
<feature type="domain" description="Integrase catalytic" evidence="3">
    <location>
        <begin position="596"/>
        <end position="763"/>
    </location>
</feature>
<feature type="compositionally biased region" description="Acidic residues" evidence="2">
    <location>
        <begin position="494"/>
        <end position="507"/>
    </location>
</feature>
<feature type="compositionally biased region" description="Basic and acidic residues" evidence="2">
    <location>
        <begin position="181"/>
        <end position="199"/>
    </location>
</feature>
<dbReference type="PANTHER" id="PTHR37984:SF5">
    <property type="entry name" value="PROTEIN NYNRIN-LIKE"/>
    <property type="match status" value="1"/>
</dbReference>
<dbReference type="InterPro" id="IPR043502">
    <property type="entry name" value="DNA/RNA_pol_sf"/>
</dbReference>
<feature type="compositionally biased region" description="Basic residues" evidence="2">
    <location>
        <begin position="937"/>
        <end position="946"/>
    </location>
</feature>
<name>A0A6A3IQJ9_9STRA</name>
<feature type="compositionally biased region" description="Polar residues" evidence="2">
    <location>
        <begin position="370"/>
        <end position="381"/>
    </location>
</feature>
<dbReference type="InterPro" id="IPR001584">
    <property type="entry name" value="Integrase_cat-core"/>
</dbReference>
<dbReference type="FunFam" id="3.30.70.270:FF:000020">
    <property type="entry name" value="Transposon Tf2-6 polyprotein-like Protein"/>
    <property type="match status" value="1"/>
</dbReference>
<dbReference type="InterPro" id="IPR012337">
    <property type="entry name" value="RNaseH-like_sf"/>
</dbReference>
<feature type="compositionally biased region" description="Polar residues" evidence="2">
    <location>
        <begin position="209"/>
        <end position="222"/>
    </location>
</feature>
<sequence>MEYLGHELSSEGVRPVERLVTAVSEFPRPDNPVEVKRFVHLAGYYRKFIEAFGFIMAPLTRLLKKDSVWEWTEEHEFAFERVKAALTTKPLLAYPNFELLFRLVTDASKVGLGACLMQDQGHGWQPIAFASKVNSREKANYPITELECLAVVRRTSWLTLSLGPQQQYRRRATRGRRSARERRTERTARAAEEADGDSKTEDDDPDHSPTPNENTESVVETLTTDGGVETTEAATATAPVETPILMLDGSSSTEMTGGRAEVNRPLTRAAKRRLEAEAAARATRQAAGDERRASSAPDGDESNTLSSATRPAVDDANSASTRVADADMTRPAVNDADTAGPGTDDVDVTNESSSTHVQVADTATGGRSAVTASGTIATTDGTVERATAASGMRDDGTKPPLRATDTTTTVTTSGTAPSRRRVTWAKPERVVTSTDSDVESETNGLSGVTSTGEAKSQRRTKAATDVPVAKRPPAKRRSTSGKSTTAVSTPTTDVADDAPETEDEETALPEGTLQLSDDEIAAAQKASRLVQKMAVAGNYHGLKVEQINGLVVVNTKNGRRAVLLPALWAIVLKEMHGSVWAGHLRGPHTYGRVAQLYWWPGLQREVNHWVRGCQECGSRKARPREMIPPLRTLEYVTRYAVAKCVTRHTADNVATFLMEDVVLKFGVFREILTDGAPELAGKTIEQLVLMLQSKQINPVPYRPQMIGLVERFHRSWKDCVAMYMANEQQNDRNLCVKFAVYAYNSARHSTVALSPKELMMGRRLRPPNELLRRMETTEAGELMAYHEKLLVAMTKSHECAAKAMEKEQRRQTRYYNRKTKQKREFRPGDRVWVYNPPRGPKATKFVHKWMGPMRVVESAGYENFLLQREDKSGAPETLIAHMSFLVSYHLPTLLLQQAATDIKAQLDYEDQGGESTDEPTDRAPVRAATAGRASRKDGRRQKRRRGTMADTGGDSAEDTRLVEGRRRRRRNKAGQYVLEYELLPVSDERHGDAVGDGQHGNAVGERLWISVGDYERLCQSGRVMEDSHVGEAV</sequence>
<evidence type="ECO:0000313" key="4">
    <source>
        <dbReference type="EMBL" id="KAE8983028.1"/>
    </source>
</evidence>
<feature type="compositionally biased region" description="Low complexity" evidence="2">
    <location>
        <begin position="404"/>
        <end position="415"/>
    </location>
</feature>
<dbReference type="InterPro" id="IPR041588">
    <property type="entry name" value="Integrase_H2C2"/>
</dbReference>
<dbReference type="GO" id="GO:0003824">
    <property type="term" value="F:catalytic activity"/>
    <property type="evidence" value="ECO:0007669"/>
    <property type="project" value="UniProtKB-KW"/>
</dbReference>
<dbReference type="GO" id="GO:0003676">
    <property type="term" value="F:nucleic acid binding"/>
    <property type="evidence" value="ECO:0007669"/>
    <property type="project" value="InterPro"/>
</dbReference>
<dbReference type="OrthoDB" id="3268967at2759"/>
<dbReference type="EMBL" id="QXFU01002659">
    <property type="protein sequence ID" value="KAE8983028.1"/>
    <property type="molecule type" value="Genomic_DNA"/>
</dbReference>
<dbReference type="SUPFAM" id="SSF53098">
    <property type="entry name" value="Ribonuclease H-like"/>
    <property type="match status" value="1"/>
</dbReference>
<feature type="compositionally biased region" description="Polar residues" evidence="2">
    <location>
        <begin position="431"/>
        <end position="454"/>
    </location>
</feature>
<dbReference type="Gene3D" id="3.30.70.270">
    <property type="match status" value="1"/>
</dbReference>
<feature type="compositionally biased region" description="Basic residues" evidence="2">
    <location>
        <begin position="168"/>
        <end position="180"/>
    </location>
</feature>
<dbReference type="SUPFAM" id="SSF56672">
    <property type="entry name" value="DNA/RNA polymerases"/>
    <property type="match status" value="1"/>
</dbReference>